<keyword evidence="4 6" id="KW-0378">Hydrolase</keyword>
<dbReference type="HAMAP" id="MF_00337">
    <property type="entry name" value="Exonuc_7_S"/>
    <property type="match status" value="1"/>
</dbReference>
<evidence type="ECO:0000256" key="2">
    <source>
        <dbReference type="ARBA" id="ARBA00022490"/>
    </source>
</evidence>
<organism evidence="8 9">
    <name type="scientific">Georgenia alba</name>
    <dbReference type="NCBI Taxonomy" id="2233858"/>
    <lineage>
        <taxon>Bacteria</taxon>
        <taxon>Bacillati</taxon>
        <taxon>Actinomycetota</taxon>
        <taxon>Actinomycetes</taxon>
        <taxon>Micrococcales</taxon>
        <taxon>Bogoriellaceae</taxon>
        <taxon>Georgenia</taxon>
    </lineage>
</organism>
<proteinExistence type="inferred from homology"/>
<keyword evidence="2 6" id="KW-0963">Cytoplasm</keyword>
<dbReference type="NCBIfam" id="TIGR01280">
    <property type="entry name" value="xseB"/>
    <property type="match status" value="1"/>
</dbReference>
<comment type="function">
    <text evidence="6">Bidirectionally degrades single-stranded DNA into large acid-insoluble oligonucleotides, which are then degraded further into small acid-soluble oligonucleotides.</text>
</comment>
<name>A0ABW2Q925_9MICO</name>
<gene>
    <name evidence="6" type="primary">xseB</name>
    <name evidence="8" type="ORF">ACFQQL_07440</name>
</gene>
<sequence>MSQDVNGDVSELTYEQARDELIEIVQRLETGSTSLEDALRLWERGEALAARCQQWLDGARSRLDAARTGSTDAPEAPDGAAEREAALDDVAAALDTEEDEGR</sequence>
<comment type="caution">
    <text evidence="8">The sequence shown here is derived from an EMBL/GenBank/DDBJ whole genome shotgun (WGS) entry which is preliminary data.</text>
</comment>
<dbReference type="Gene3D" id="1.10.287.1040">
    <property type="entry name" value="Exonuclease VII, small subunit"/>
    <property type="match status" value="1"/>
</dbReference>
<comment type="catalytic activity">
    <reaction evidence="6">
        <text>Exonucleolytic cleavage in either 5'- to 3'- or 3'- to 5'-direction to yield nucleoside 5'-phosphates.</text>
        <dbReference type="EC" id="3.1.11.6"/>
    </reaction>
</comment>
<reference evidence="9" key="1">
    <citation type="journal article" date="2019" name="Int. J. Syst. Evol. Microbiol.">
        <title>The Global Catalogue of Microorganisms (GCM) 10K type strain sequencing project: providing services to taxonomists for standard genome sequencing and annotation.</title>
        <authorList>
            <consortium name="The Broad Institute Genomics Platform"/>
            <consortium name="The Broad Institute Genome Sequencing Center for Infectious Disease"/>
            <person name="Wu L."/>
            <person name="Ma J."/>
        </authorList>
    </citation>
    <scope>NUCLEOTIDE SEQUENCE [LARGE SCALE GENOMIC DNA]</scope>
    <source>
        <strain evidence="9">JCM 1490</strain>
    </source>
</reference>
<comment type="subunit">
    <text evidence="6">Heterooligomer composed of large and small subunits.</text>
</comment>
<evidence type="ECO:0000313" key="9">
    <source>
        <dbReference type="Proteomes" id="UP001596455"/>
    </source>
</evidence>
<dbReference type="Proteomes" id="UP001596455">
    <property type="component" value="Unassembled WGS sequence"/>
</dbReference>
<evidence type="ECO:0000256" key="6">
    <source>
        <dbReference type="HAMAP-Rule" id="MF_00337"/>
    </source>
</evidence>
<comment type="similarity">
    <text evidence="1 6">Belongs to the XseB family.</text>
</comment>
<evidence type="ECO:0000256" key="3">
    <source>
        <dbReference type="ARBA" id="ARBA00022722"/>
    </source>
</evidence>
<evidence type="ECO:0000256" key="5">
    <source>
        <dbReference type="ARBA" id="ARBA00022839"/>
    </source>
</evidence>
<dbReference type="NCBIfam" id="NF002139">
    <property type="entry name" value="PRK00977.1-3"/>
    <property type="match status" value="1"/>
</dbReference>
<dbReference type="InterPro" id="IPR037004">
    <property type="entry name" value="Exonuc_VII_ssu_sf"/>
</dbReference>
<dbReference type="InterPro" id="IPR003761">
    <property type="entry name" value="Exonuc_VII_S"/>
</dbReference>
<keyword evidence="5 6" id="KW-0269">Exonuclease</keyword>
<dbReference type="PANTHER" id="PTHR34137">
    <property type="entry name" value="EXODEOXYRIBONUCLEASE 7 SMALL SUBUNIT"/>
    <property type="match status" value="1"/>
</dbReference>
<keyword evidence="3 6" id="KW-0540">Nuclease</keyword>
<evidence type="ECO:0000256" key="1">
    <source>
        <dbReference type="ARBA" id="ARBA00009998"/>
    </source>
</evidence>
<dbReference type="RefSeq" id="WP_382392801.1">
    <property type="nucleotide sequence ID" value="NZ_JBHTCQ010000001.1"/>
</dbReference>
<evidence type="ECO:0000256" key="4">
    <source>
        <dbReference type="ARBA" id="ARBA00022801"/>
    </source>
</evidence>
<dbReference type="PANTHER" id="PTHR34137:SF1">
    <property type="entry name" value="EXODEOXYRIBONUCLEASE 7 SMALL SUBUNIT"/>
    <property type="match status" value="1"/>
</dbReference>
<evidence type="ECO:0000256" key="7">
    <source>
        <dbReference type="SAM" id="MobiDB-lite"/>
    </source>
</evidence>
<dbReference type="Pfam" id="PF02609">
    <property type="entry name" value="Exonuc_VII_S"/>
    <property type="match status" value="1"/>
</dbReference>
<keyword evidence="9" id="KW-1185">Reference proteome</keyword>
<dbReference type="GO" id="GO:0008855">
    <property type="term" value="F:exodeoxyribonuclease VII activity"/>
    <property type="evidence" value="ECO:0007669"/>
    <property type="project" value="UniProtKB-EC"/>
</dbReference>
<protein>
    <recommendedName>
        <fullName evidence="6">Exodeoxyribonuclease 7 small subunit</fullName>
        <ecNumber evidence="6">3.1.11.6</ecNumber>
    </recommendedName>
    <alternativeName>
        <fullName evidence="6">Exodeoxyribonuclease VII small subunit</fullName>
        <shortName evidence="6">Exonuclease VII small subunit</shortName>
    </alternativeName>
</protein>
<dbReference type="EMBL" id="JBHTCQ010000001">
    <property type="protein sequence ID" value="MFC7404938.1"/>
    <property type="molecule type" value="Genomic_DNA"/>
</dbReference>
<evidence type="ECO:0000313" key="8">
    <source>
        <dbReference type="EMBL" id="MFC7404938.1"/>
    </source>
</evidence>
<accession>A0ABW2Q925</accession>
<feature type="region of interest" description="Disordered" evidence="7">
    <location>
        <begin position="62"/>
        <end position="83"/>
    </location>
</feature>
<dbReference type="EC" id="3.1.11.6" evidence="6"/>
<dbReference type="SUPFAM" id="SSF116842">
    <property type="entry name" value="XseB-like"/>
    <property type="match status" value="1"/>
</dbReference>
<comment type="subcellular location">
    <subcellularLocation>
        <location evidence="6">Cytoplasm</location>
    </subcellularLocation>
</comment>